<dbReference type="RefSeq" id="WP_065283995.1">
    <property type="nucleotide sequence ID" value="NZ_CP016289.1"/>
</dbReference>
<geneLocation type="plasmid" evidence="3 5">
    <name>unnamed6</name>
</geneLocation>
<dbReference type="InterPro" id="IPR017818">
    <property type="entry name" value="Plasmid_partition_RepA"/>
</dbReference>
<dbReference type="CDD" id="cd02042">
    <property type="entry name" value="ParAB_family"/>
    <property type="match status" value="1"/>
</dbReference>
<dbReference type="Proteomes" id="UP000183050">
    <property type="component" value="Plasmid unnamed6"/>
</dbReference>
<dbReference type="Proteomes" id="UP000092691">
    <property type="component" value="Plasmid unnamed2"/>
</dbReference>
<dbReference type="EMBL" id="CP016289">
    <property type="protein sequence ID" value="ANP90565.1"/>
    <property type="molecule type" value="Genomic_DNA"/>
</dbReference>
<evidence type="ECO:0000313" key="5">
    <source>
        <dbReference type="Proteomes" id="UP000183050"/>
    </source>
</evidence>
<evidence type="ECO:0000313" key="4">
    <source>
        <dbReference type="Proteomes" id="UP000092691"/>
    </source>
</evidence>
<accession>A0A1B1CLB4</accession>
<dbReference type="OrthoDB" id="9777757at2"/>
<reference evidence="3 5" key="2">
    <citation type="submission" date="2016-11" db="EMBL/GenBank/DDBJ databases">
        <title>Rhizobium leguminosarum bv. viciae strain Vaf12 isolated from Vavilovia formosa root nodules from Russia, Dagestan.</title>
        <authorList>
            <person name="Kimeklis A."/>
        </authorList>
    </citation>
    <scope>NUCLEOTIDE SEQUENCE [LARGE SCALE GENOMIC DNA]</scope>
    <source>
        <strain evidence="3 5">Vaf-108</strain>
        <plasmid evidence="5">Plasmid unnamed6</plasmid>
        <plasmid evidence="3">unnamed6</plasmid>
    </source>
</reference>
<evidence type="ECO:0000313" key="2">
    <source>
        <dbReference type="EMBL" id="ANP90565.1"/>
    </source>
</evidence>
<dbReference type="PANTHER" id="PTHR13696:SF52">
    <property type="entry name" value="PARA FAMILY PROTEIN CT_582"/>
    <property type="match status" value="1"/>
</dbReference>
<dbReference type="InterPro" id="IPR050678">
    <property type="entry name" value="DNA_Partitioning_ATPase"/>
</dbReference>
<dbReference type="EMBL" id="CP018234">
    <property type="protein sequence ID" value="API57486.1"/>
    <property type="molecule type" value="Genomic_DNA"/>
</dbReference>
<reference evidence="2 4" key="1">
    <citation type="submission" date="2016-06" db="EMBL/GenBank/DDBJ databases">
        <title>Microsymbionts genomes from the relict species Vavilovia formosa.</title>
        <authorList>
            <person name="Chirak E."/>
            <person name="Kimeklis A."/>
            <person name="Andronov E."/>
        </authorList>
    </citation>
    <scope>NUCLEOTIDE SEQUENCE [LARGE SCALE GENOMIC DNA]</scope>
    <source>
        <strain evidence="2 4">Vaf10</strain>
        <plasmid evidence="4">Plasmid unnamed2</plasmid>
        <plasmid evidence="2">unnamed2</plasmid>
    </source>
</reference>
<dbReference type="PANTHER" id="PTHR13696">
    <property type="entry name" value="P-LOOP CONTAINING NUCLEOSIDE TRIPHOSPHATE HYDROLASE"/>
    <property type="match status" value="1"/>
</dbReference>
<proteinExistence type="predicted"/>
<dbReference type="Pfam" id="PF13614">
    <property type="entry name" value="AAA_31"/>
    <property type="match status" value="1"/>
</dbReference>
<evidence type="ECO:0000259" key="1">
    <source>
        <dbReference type="Pfam" id="PF13614"/>
    </source>
</evidence>
<geneLocation type="plasmid" evidence="2 4">
    <name>unnamed2</name>
</geneLocation>
<dbReference type="NCBIfam" id="TIGR03453">
    <property type="entry name" value="partition_RepA"/>
    <property type="match status" value="1"/>
</dbReference>
<protein>
    <submittedName>
        <fullName evidence="2">Plasmid partitioning protein RepA</fullName>
    </submittedName>
</protein>
<feature type="domain" description="AAA" evidence="1">
    <location>
        <begin position="120"/>
        <end position="299"/>
    </location>
</feature>
<dbReference type="SUPFAM" id="SSF52540">
    <property type="entry name" value="P-loop containing nucleoside triphosphate hydrolases"/>
    <property type="match status" value="1"/>
</dbReference>
<organism evidence="2 4">
    <name type="scientific">Rhizobium leguminosarum</name>
    <dbReference type="NCBI Taxonomy" id="384"/>
    <lineage>
        <taxon>Bacteria</taxon>
        <taxon>Pseudomonadati</taxon>
        <taxon>Pseudomonadota</taxon>
        <taxon>Alphaproteobacteria</taxon>
        <taxon>Hyphomicrobiales</taxon>
        <taxon>Rhizobiaceae</taxon>
        <taxon>Rhizobium/Agrobacterium group</taxon>
        <taxon>Rhizobium</taxon>
    </lineage>
</organism>
<keyword evidence="2" id="KW-0614">Plasmid</keyword>
<sequence>MKTKAEATTQPRETLVSLIERHSSALAVQLQAHHVSTFPPTAQKGIRHFQPSEAAKLVGVKEVYLRQISNDIDGLEVSTTPGGRRSYSVEDIDRIRRHLDKVGRADRRYLPHRRDGEELQTISVMNFKGGSGKTTTSAHLAQYLALRGYRVLAVDLDPQASLSALYGHQPELDVKDNETMYGAIRYDDQRRSLKDLVRKTYIPGLDLVPGNLELMEFEHDTPRALMTRKVGDVMFFQRVSDAIDEVSAGYDVVIIDCPPQLGYLTLSALTAATSVLVTVHPQMLDVMSMNQFLAMVADLLREVAAAGGNVDFAWLRYLITRFEPSDGPQNQMVGYLRSIFGAHVLNFPMLKSTAVSDAGLTNQTLYEVERGQFTRSTYDRALESMNSVNDEIETLIKKAWGRPT</sequence>
<dbReference type="InterPro" id="IPR027417">
    <property type="entry name" value="P-loop_NTPase"/>
</dbReference>
<dbReference type="Gene3D" id="1.10.1660.10">
    <property type="match status" value="1"/>
</dbReference>
<name>A0A1B1CLB4_RHILE</name>
<gene>
    <name evidence="2" type="ORF">BA011_32130</name>
    <name evidence="3" type="ORF">BMW22_39870</name>
</gene>
<dbReference type="InterPro" id="IPR025669">
    <property type="entry name" value="AAA_dom"/>
</dbReference>
<dbReference type="Gene3D" id="3.40.50.300">
    <property type="entry name" value="P-loop containing nucleotide triphosphate hydrolases"/>
    <property type="match status" value="1"/>
</dbReference>
<dbReference type="AlphaFoldDB" id="A0A1B1CLB4"/>
<dbReference type="NCBIfam" id="NF010443">
    <property type="entry name" value="PRK13869.1"/>
    <property type="match status" value="1"/>
</dbReference>
<evidence type="ECO:0000313" key="3">
    <source>
        <dbReference type="EMBL" id="API57486.1"/>
    </source>
</evidence>